<keyword evidence="2" id="KW-1185">Reference proteome</keyword>
<name>B4Q7D9_DROSI</name>
<dbReference type="AlphaFoldDB" id="B4Q7D9"/>
<organism evidence="1 2">
    <name type="scientific">Drosophila simulans</name>
    <name type="common">Fruit fly</name>
    <dbReference type="NCBI Taxonomy" id="7240"/>
    <lineage>
        <taxon>Eukaryota</taxon>
        <taxon>Metazoa</taxon>
        <taxon>Ecdysozoa</taxon>
        <taxon>Arthropoda</taxon>
        <taxon>Hexapoda</taxon>
        <taxon>Insecta</taxon>
        <taxon>Pterygota</taxon>
        <taxon>Neoptera</taxon>
        <taxon>Endopterygota</taxon>
        <taxon>Diptera</taxon>
        <taxon>Brachycera</taxon>
        <taxon>Muscomorpha</taxon>
        <taxon>Ephydroidea</taxon>
        <taxon>Drosophilidae</taxon>
        <taxon>Drosophila</taxon>
        <taxon>Sophophora</taxon>
    </lineage>
</organism>
<dbReference type="EMBL" id="CM000361">
    <property type="protein sequence ID" value="EDX05237.1"/>
    <property type="molecule type" value="Genomic_DNA"/>
</dbReference>
<evidence type="ECO:0000313" key="2">
    <source>
        <dbReference type="Proteomes" id="UP000000304"/>
    </source>
</evidence>
<dbReference type="STRING" id="7240.B4Q7D9"/>
<evidence type="ECO:0000313" key="1">
    <source>
        <dbReference type="EMBL" id="EDX05237.1"/>
    </source>
</evidence>
<dbReference type="HOGENOM" id="CLU_1951040_0_0_1"/>
<gene>
    <name evidence="1" type="primary">Dsim\GD21907</name>
    <name evidence="1" type="ORF">Dsim_GD21907</name>
</gene>
<accession>B4Q7D9</accession>
<dbReference type="Proteomes" id="UP000000304">
    <property type="component" value="Chromosome 2L"/>
</dbReference>
<protein>
    <submittedName>
        <fullName evidence="1">GD21907</fullName>
    </submittedName>
</protein>
<proteinExistence type="predicted"/>
<reference evidence="1 2" key="1">
    <citation type="journal article" date="2007" name="Nature">
        <title>Evolution of genes and genomes on the Drosophila phylogeny.</title>
        <authorList>
            <consortium name="Drosophila 12 Genomes Consortium"/>
            <person name="Clark A.G."/>
            <person name="Eisen M.B."/>
            <person name="Smith D.R."/>
            <person name="Bergman C.M."/>
            <person name="Oliver B."/>
            <person name="Markow T.A."/>
            <person name="Kaufman T.C."/>
            <person name="Kellis M."/>
            <person name="Gelbart W."/>
            <person name="Iyer V.N."/>
            <person name="Pollard D.A."/>
            <person name="Sackton T.B."/>
            <person name="Larracuente A.M."/>
            <person name="Singh N.D."/>
            <person name="Abad J.P."/>
            <person name="Abt D.N."/>
            <person name="Adryan B."/>
            <person name="Aguade M."/>
            <person name="Akashi H."/>
            <person name="Anderson W.W."/>
            <person name="Aquadro C.F."/>
            <person name="Ardell D.H."/>
            <person name="Arguello R."/>
            <person name="Artieri C.G."/>
            <person name="Barbash D.A."/>
            <person name="Barker D."/>
            <person name="Barsanti P."/>
            <person name="Batterham P."/>
            <person name="Batzoglou S."/>
            <person name="Begun D."/>
            <person name="Bhutkar A."/>
            <person name="Blanco E."/>
            <person name="Bosak S.A."/>
            <person name="Bradley R.K."/>
            <person name="Brand A.D."/>
            <person name="Brent M.R."/>
            <person name="Brooks A.N."/>
            <person name="Brown R.H."/>
            <person name="Butlin R.K."/>
            <person name="Caggese C."/>
            <person name="Calvi B.R."/>
            <person name="Bernardo de Carvalho A."/>
            <person name="Caspi A."/>
            <person name="Castrezana S."/>
            <person name="Celniker S.E."/>
            <person name="Chang J.L."/>
            <person name="Chapple C."/>
            <person name="Chatterji S."/>
            <person name="Chinwalla A."/>
            <person name="Civetta A."/>
            <person name="Clifton S.W."/>
            <person name="Comeron J.M."/>
            <person name="Costello J.C."/>
            <person name="Coyne J.A."/>
            <person name="Daub J."/>
            <person name="David R.G."/>
            <person name="Delcher A.L."/>
            <person name="Delehaunty K."/>
            <person name="Do C.B."/>
            <person name="Ebling H."/>
            <person name="Edwards K."/>
            <person name="Eickbush T."/>
            <person name="Evans J.D."/>
            <person name="Filipski A."/>
            <person name="Findeiss S."/>
            <person name="Freyhult E."/>
            <person name="Fulton L."/>
            <person name="Fulton R."/>
            <person name="Garcia A.C."/>
            <person name="Gardiner A."/>
            <person name="Garfield D.A."/>
            <person name="Garvin B.E."/>
            <person name="Gibson G."/>
            <person name="Gilbert D."/>
            <person name="Gnerre S."/>
            <person name="Godfrey J."/>
            <person name="Good R."/>
            <person name="Gotea V."/>
            <person name="Gravely B."/>
            <person name="Greenberg A.J."/>
            <person name="Griffiths-Jones S."/>
            <person name="Gross S."/>
            <person name="Guigo R."/>
            <person name="Gustafson E.A."/>
            <person name="Haerty W."/>
            <person name="Hahn M.W."/>
            <person name="Halligan D.L."/>
            <person name="Halpern A.L."/>
            <person name="Halter G.M."/>
            <person name="Han M.V."/>
            <person name="Heger A."/>
            <person name="Hillier L."/>
            <person name="Hinrichs A.S."/>
            <person name="Holmes I."/>
            <person name="Hoskins R.A."/>
            <person name="Hubisz M.J."/>
            <person name="Hultmark D."/>
            <person name="Huntley M.A."/>
            <person name="Jaffe D.B."/>
            <person name="Jagadeeshan S."/>
            <person name="Jeck W.R."/>
            <person name="Johnson J."/>
            <person name="Jones C.D."/>
            <person name="Jordan W.C."/>
            <person name="Karpen G.H."/>
            <person name="Kataoka E."/>
            <person name="Keightley P.D."/>
            <person name="Kheradpour P."/>
            <person name="Kirkness E.F."/>
            <person name="Koerich L.B."/>
            <person name="Kristiansen K."/>
            <person name="Kudrna D."/>
            <person name="Kulathinal R.J."/>
            <person name="Kumar S."/>
            <person name="Kwok R."/>
            <person name="Lander E."/>
            <person name="Langley C.H."/>
            <person name="Lapoint R."/>
            <person name="Lazzaro B.P."/>
            <person name="Lee S.J."/>
            <person name="Levesque L."/>
            <person name="Li R."/>
            <person name="Lin C.F."/>
            <person name="Lin M.F."/>
            <person name="Lindblad-Toh K."/>
            <person name="Llopart A."/>
            <person name="Long M."/>
            <person name="Low L."/>
            <person name="Lozovsky E."/>
            <person name="Lu J."/>
            <person name="Luo M."/>
            <person name="Machado C.A."/>
            <person name="Makalowski W."/>
            <person name="Marzo M."/>
            <person name="Matsuda M."/>
            <person name="Matzkin L."/>
            <person name="McAllister B."/>
            <person name="McBride C.S."/>
            <person name="McKernan B."/>
            <person name="McKernan K."/>
            <person name="Mendez-Lago M."/>
            <person name="Minx P."/>
            <person name="Mollenhauer M.U."/>
            <person name="Montooth K."/>
            <person name="Mount S.M."/>
            <person name="Mu X."/>
            <person name="Myers E."/>
            <person name="Negre B."/>
            <person name="Newfeld S."/>
            <person name="Nielsen R."/>
            <person name="Noor M.A."/>
            <person name="O'Grady P."/>
            <person name="Pachter L."/>
            <person name="Papaceit M."/>
            <person name="Parisi M.J."/>
            <person name="Parisi M."/>
            <person name="Parts L."/>
            <person name="Pedersen J.S."/>
            <person name="Pesole G."/>
            <person name="Phillippy A.M."/>
            <person name="Ponting C.P."/>
            <person name="Pop M."/>
            <person name="Porcelli D."/>
            <person name="Powell J.R."/>
            <person name="Prohaska S."/>
            <person name="Pruitt K."/>
            <person name="Puig M."/>
            <person name="Quesneville H."/>
            <person name="Ram K.R."/>
            <person name="Rand D."/>
            <person name="Rasmussen M.D."/>
            <person name="Reed L.K."/>
            <person name="Reenan R."/>
            <person name="Reily A."/>
            <person name="Remington K.A."/>
            <person name="Rieger T.T."/>
            <person name="Ritchie M.G."/>
            <person name="Robin C."/>
            <person name="Rogers Y.H."/>
            <person name="Rohde C."/>
            <person name="Rozas J."/>
            <person name="Rubenfield M.J."/>
            <person name="Ruiz A."/>
            <person name="Russo S."/>
            <person name="Salzberg S.L."/>
            <person name="Sanchez-Gracia A."/>
            <person name="Saranga D.J."/>
            <person name="Sato H."/>
            <person name="Schaeffer S.W."/>
            <person name="Schatz M.C."/>
            <person name="Schlenke T."/>
            <person name="Schwartz R."/>
            <person name="Segarra C."/>
            <person name="Singh R.S."/>
            <person name="Sirot L."/>
            <person name="Sirota M."/>
            <person name="Sisneros N.B."/>
            <person name="Smith C.D."/>
            <person name="Smith T.F."/>
            <person name="Spieth J."/>
            <person name="Stage D.E."/>
            <person name="Stark A."/>
            <person name="Stephan W."/>
            <person name="Strausberg R.L."/>
            <person name="Strempel S."/>
            <person name="Sturgill D."/>
            <person name="Sutton G."/>
            <person name="Sutton G.G."/>
            <person name="Tao W."/>
            <person name="Teichmann S."/>
            <person name="Tobari Y.N."/>
            <person name="Tomimura Y."/>
            <person name="Tsolas J.M."/>
            <person name="Valente V.L."/>
            <person name="Venter E."/>
            <person name="Venter J.C."/>
            <person name="Vicario S."/>
            <person name="Vieira F.G."/>
            <person name="Vilella A.J."/>
            <person name="Villasante A."/>
            <person name="Walenz B."/>
            <person name="Wang J."/>
            <person name="Wasserman M."/>
            <person name="Watts T."/>
            <person name="Wilson D."/>
            <person name="Wilson R.K."/>
            <person name="Wing R.A."/>
            <person name="Wolfner M.F."/>
            <person name="Wong A."/>
            <person name="Wong G.K."/>
            <person name="Wu C.I."/>
            <person name="Wu G."/>
            <person name="Yamamoto D."/>
            <person name="Yang H.P."/>
            <person name="Yang S.P."/>
            <person name="Yorke J.A."/>
            <person name="Yoshida K."/>
            <person name="Zdobnov E."/>
            <person name="Zhang P."/>
            <person name="Zhang Y."/>
            <person name="Zimin A.V."/>
            <person name="Baldwin J."/>
            <person name="Abdouelleil A."/>
            <person name="Abdulkadir J."/>
            <person name="Abebe A."/>
            <person name="Abera B."/>
            <person name="Abreu J."/>
            <person name="Acer S.C."/>
            <person name="Aftuck L."/>
            <person name="Alexander A."/>
            <person name="An P."/>
            <person name="Anderson E."/>
            <person name="Anderson S."/>
            <person name="Arachi H."/>
            <person name="Azer M."/>
            <person name="Bachantsang P."/>
            <person name="Barry A."/>
            <person name="Bayul T."/>
            <person name="Berlin A."/>
            <person name="Bessette D."/>
            <person name="Bloom T."/>
            <person name="Blye J."/>
            <person name="Boguslavskiy L."/>
            <person name="Bonnet C."/>
            <person name="Boukhgalter B."/>
            <person name="Bourzgui I."/>
            <person name="Brown A."/>
            <person name="Cahill P."/>
            <person name="Channer S."/>
            <person name="Cheshatsang Y."/>
            <person name="Chuda L."/>
            <person name="Citroen M."/>
            <person name="Collymore A."/>
            <person name="Cooke P."/>
            <person name="Costello M."/>
            <person name="D'Aco K."/>
            <person name="Daza R."/>
            <person name="De Haan G."/>
            <person name="DeGray S."/>
            <person name="DeMaso C."/>
            <person name="Dhargay N."/>
            <person name="Dooley K."/>
            <person name="Dooley E."/>
            <person name="Doricent M."/>
            <person name="Dorje P."/>
            <person name="Dorjee K."/>
            <person name="Dupes A."/>
            <person name="Elong R."/>
            <person name="Falk J."/>
            <person name="Farina A."/>
            <person name="Faro S."/>
            <person name="Ferguson D."/>
            <person name="Fisher S."/>
            <person name="Foley C.D."/>
            <person name="Franke A."/>
            <person name="Friedrich D."/>
            <person name="Gadbois L."/>
            <person name="Gearin G."/>
            <person name="Gearin C.R."/>
            <person name="Giannoukos G."/>
            <person name="Goode T."/>
            <person name="Graham J."/>
            <person name="Grandbois E."/>
            <person name="Grewal S."/>
            <person name="Gyaltsen K."/>
            <person name="Hafez N."/>
            <person name="Hagos B."/>
            <person name="Hall J."/>
            <person name="Henson C."/>
            <person name="Hollinger A."/>
            <person name="Honan T."/>
            <person name="Huard M.D."/>
            <person name="Hughes L."/>
            <person name="Hurhula B."/>
            <person name="Husby M.E."/>
            <person name="Kamat A."/>
            <person name="Kanga B."/>
            <person name="Kashin S."/>
            <person name="Khazanovich D."/>
            <person name="Kisner P."/>
            <person name="Lance K."/>
            <person name="Lara M."/>
            <person name="Lee W."/>
            <person name="Lennon N."/>
            <person name="Letendre F."/>
            <person name="LeVine R."/>
            <person name="Lipovsky A."/>
            <person name="Liu X."/>
            <person name="Liu J."/>
            <person name="Liu S."/>
            <person name="Lokyitsang T."/>
            <person name="Lokyitsang Y."/>
            <person name="Lubonja R."/>
            <person name="Lui A."/>
            <person name="MacDonald P."/>
            <person name="Magnisalis V."/>
            <person name="Maru K."/>
            <person name="Matthews C."/>
            <person name="McCusker W."/>
            <person name="McDonough S."/>
            <person name="Mehta T."/>
            <person name="Meldrim J."/>
            <person name="Meneus L."/>
            <person name="Mihai O."/>
            <person name="Mihalev A."/>
            <person name="Mihova T."/>
            <person name="Mittelman R."/>
            <person name="Mlenga V."/>
            <person name="Montmayeur A."/>
            <person name="Mulrain L."/>
            <person name="Navidi A."/>
            <person name="Naylor J."/>
            <person name="Negash T."/>
            <person name="Nguyen T."/>
            <person name="Nguyen N."/>
            <person name="Nicol R."/>
            <person name="Norbu C."/>
            <person name="Norbu N."/>
            <person name="Novod N."/>
            <person name="O'Neill B."/>
            <person name="Osman S."/>
            <person name="Markiewicz E."/>
            <person name="Oyono O.L."/>
            <person name="Patti C."/>
            <person name="Phunkhang P."/>
            <person name="Pierre F."/>
            <person name="Priest M."/>
            <person name="Raghuraman S."/>
            <person name="Rege F."/>
            <person name="Reyes R."/>
            <person name="Rise C."/>
            <person name="Rogov P."/>
            <person name="Ross K."/>
            <person name="Ryan E."/>
            <person name="Settipalli S."/>
            <person name="Shea T."/>
            <person name="Sherpa N."/>
            <person name="Shi L."/>
            <person name="Shih D."/>
            <person name="Sparrow T."/>
            <person name="Spaulding J."/>
            <person name="Stalker J."/>
            <person name="Stange-Thomann N."/>
            <person name="Stavropoulos S."/>
            <person name="Stone C."/>
            <person name="Strader C."/>
            <person name="Tesfaye S."/>
            <person name="Thomson T."/>
            <person name="Thoulutsang Y."/>
            <person name="Thoulutsang D."/>
            <person name="Topham K."/>
            <person name="Topping I."/>
            <person name="Tsamla T."/>
            <person name="Vassiliev H."/>
            <person name="Vo A."/>
            <person name="Wangchuk T."/>
            <person name="Wangdi T."/>
            <person name="Weiand M."/>
            <person name="Wilkinson J."/>
            <person name="Wilson A."/>
            <person name="Yadav S."/>
            <person name="Young G."/>
            <person name="Yu Q."/>
            <person name="Zembek L."/>
            <person name="Zhong D."/>
            <person name="Zimmer A."/>
            <person name="Zwirko Z."/>
            <person name="Jaffe D.B."/>
            <person name="Alvarez P."/>
            <person name="Brockman W."/>
            <person name="Butler J."/>
            <person name="Chin C."/>
            <person name="Gnerre S."/>
            <person name="Grabherr M."/>
            <person name="Kleber M."/>
            <person name="Mauceli E."/>
            <person name="MacCallum I."/>
        </authorList>
    </citation>
    <scope>NUCLEOTIDE SEQUENCE [LARGE SCALE GENOMIC DNA]</scope>
    <source>
        <strain evidence="2">white501</strain>
    </source>
</reference>
<sequence length="129" mass="13803">MHARFVPHPHLPPLVLASLLQQPPMDRLPDVGAAFAGGEATNLNLNFTSDDSHSACSYDGKKLHFVSPARRKSVLAPILNKIKNGADAADSAEKKLGSESSGSGHIAVQIEPARRVKVCLRASIIILNY</sequence>